<evidence type="ECO:0000313" key="3">
    <source>
        <dbReference type="Proteomes" id="UP000034090"/>
    </source>
</evidence>
<evidence type="ECO:0000313" key="2">
    <source>
        <dbReference type="EMBL" id="KKS97634.1"/>
    </source>
</evidence>
<dbReference type="InterPro" id="IPR029044">
    <property type="entry name" value="Nucleotide-diphossugar_trans"/>
</dbReference>
<dbReference type="GO" id="GO:0016758">
    <property type="term" value="F:hexosyltransferase activity"/>
    <property type="evidence" value="ECO:0007669"/>
    <property type="project" value="UniProtKB-ARBA"/>
</dbReference>
<dbReference type="Pfam" id="PF00535">
    <property type="entry name" value="Glycos_transf_2"/>
    <property type="match status" value="1"/>
</dbReference>
<sequence>MNNPKLSVVISVYNSHEIVRRQLLHFKKLNLPVEIIIVDDNSNPPIPGAAIRTNNKLAWTQGLGRNMGAKHAKGKYLFMTDIDHILSREAIEDALDFNGNKMVFRRQIAILDENGNIRQDKETLKDWGYEKENLAASVHGNTFVLKKSIFDELGGYSPETCSWGYHPIGRRGDDCYFNTKWNRRFSGERPAVGRDIYMFPIGRFNKTGNLNPKGLFHNLSQDGQKKMFKGEEK</sequence>
<proteinExistence type="predicted"/>
<dbReference type="PANTHER" id="PTHR22916">
    <property type="entry name" value="GLYCOSYLTRANSFERASE"/>
    <property type="match status" value="1"/>
</dbReference>
<organism evidence="2 3">
    <name type="scientific">Candidatus Woesebacteria bacterium GW2011_GWB1_43_14</name>
    <dbReference type="NCBI Taxonomy" id="1618578"/>
    <lineage>
        <taxon>Bacteria</taxon>
        <taxon>Candidatus Woeseibacteriota</taxon>
    </lineage>
</organism>
<accession>A0A0G1DIZ3</accession>
<dbReference type="CDD" id="cd00761">
    <property type="entry name" value="Glyco_tranf_GTA_type"/>
    <property type="match status" value="1"/>
</dbReference>
<dbReference type="SUPFAM" id="SSF53448">
    <property type="entry name" value="Nucleotide-diphospho-sugar transferases"/>
    <property type="match status" value="1"/>
</dbReference>
<reference evidence="2 3" key="1">
    <citation type="journal article" date="2015" name="Nature">
        <title>rRNA introns, odd ribosomes, and small enigmatic genomes across a large radiation of phyla.</title>
        <authorList>
            <person name="Brown C.T."/>
            <person name="Hug L.A."/>
            <person name="Thomas B.C."/>
            <person name="Sharon I."/>
            <person name="Castelle C.J."/>
            <person name="Singh A."/>
            <person name="Wilkins M.J."/>
            <person name="Williams K.H."/>
            <person name="Banfield J.F."/>
        </authorList>
    </citation>
    <scope>NUCLEOTIDE SEQUENCE [LARGE SCALE GENOMIC DNA]</scope>
</reference>
<name>A0A0G1DIZ3_9BACT</name>
<dbReference type="EMBL" id="LCFQ01000011">
    <property type="protein sequence ID" value="KKS97634.1"/>
    <property type="molecule type" value="Genomic_DNA"/>
</dbReference>
<feature type="domain" description="Glycosyltransferase 2-like" evidence="1">
    <location>
        <begin position="7"/>
        <end position="122"/>
    </location>
</feature>
<gene>
    <name evidence="2" type="ORF">UV74_C0011G0003</name>
</gene>
<dbReference type="Gene3D" id="3.90.550.10">
    <property type="entry name" value="Spore Coat Polysaccharide Biosynthesis Protein SpsA, Chain A"/>
    <property type="match status" value="1"/>
</dbReference>
<dbReference type="Proteomes" id="UP000034090">
    <property type="component" value="Unassembled WGS sequence"/>
</dbReference>
<dbReference type="PANTHER" id="PTHR22916:SF3">
    <property type="entry name" value="UDP-GLCNAC:BETAGAL BETA-1,3-N-ACETYLGLUCOSAMINYLTRANSFERASE-LIKE PROTEIN 1"/>
    <property type="match status" value="1"/>
</dbReference>
<comment type="caution">
    <text evidence="2">The sequence shown here is derived from an EMBL/GenBank/DDBJ whole genome shotgun (WGS) entry which is preliminary data.</text>
</comment>
<dbReference type="STRING" id="1618578.UV74_C0011G0003"/>
<dbReference type="AlphaFoldDB" id="A0A0G1DIZ3"/>
<evidence type="ECO:0000259" key="1">
    <source>
        <dbReference type="Pfam" id="PF00535"/>
    </source>
</evidence>
<dbReference type="InterPro" id="IPR001173">
    <property type="entry name" value="Glyco_trans_2-like"/>
</dbReference>
<protein>
    <recommendedName>
        <fullName evidence="1">Glycosyltransferase 2-like domain-containing protein</fullName>
    </recommendedName>
</protein>